<evidence type="ECO:0000313" key="3">
    <source>
        <dbReference type="Proteomes" id="UP001153387"/>
    </source>
</evidence>
<dbReference type="Pfam" id="PF20157">
    <property type="entry name" value="Maf_flag10_N"/>
    <property type="match status" value="1"/>
</dbReference>
<gene>
    <name evidence="2" type="ORF">OMP38_29855</name>
</gene>
<feature type="domain" description="Glycosyltransferase Maf N-terminal" evidence="1">
    <location>
        <begin position="212"/>
        <end position="249"/>
    </location>
</feature>
<proteinExistence type="predicted"/>
<sequence length="258" mass="29340">MNGQHDQHLTEAIDEIRRFLPRLIDATKDLADQLYSSPNQHTWEELGEVVQAIDDLYKSLRSLEGQIEENSFFLPASTSDLSAFSSQLEVQFGVMNRSMDEENYVGAGDAFKHELVPLFERLSQMLGEEESVQSARFRDNLAYLEERFPFVFASVSQAAMSTSYRVCYAANGSANLNVQVNDGHSVHYYSEYDPQFEASKWSETVANDIGDKNNVILYGMGFGYHLAALASRKQGCHYYIFEPDMNVFFIRSSCGRPW</sequence>
<accession>A0A9X4KM96</accession>
<dbReference type="AlphaFoldDB" id="A0A9X4KM96"/>
<protein>
    <recommendedName>
        <fullName evidence="1">Glycosyltransferase Maf N-terminal domain-containing protein</fullName>
    </recommendedName>
</protein>
<reference evidence="2 3" key="1">
    <citation type="submission" date="2022-10" db="EMBL/GenBank/DDBJ databases">
        <title>Comparative genomic analysis of Cohnella hashimotonis sp. nov., isolated from the International Space Station.</title>
        <authorList>
            <person name="Simpson A."/>
            <person name="Venkateswaran K."/>
        </authorList>
    </citation>
    <scope>NUCLEOTIDE SEQUENCE [LARGE SCALE GENOMIC DNA]</scope>
    <source>
        <strain evidence="2 3">DSM 18997</strain>
    </source>
</reference>
<dbReference type="EMBL" id="JAPDHZ010000006">
    <property type="protein sequence ID" value="MDG0794576.1"/>
    <property type="molecule type" value="Genomic_DNA"/>
</dbReference>
<dbReference type="InterPro" id="IPR045376">
    <property type="entry name" value="Maf_N"/>
</dbReference>
<organism evidence="2 3">
    <name type="scientific">Cohnella ginsengisoli</name>
    <dbReference type="NCBI Taxonomy" id="425004"/>
    <lineage>
        <taxon>Bacteria</taxon>
        <taxon>Bacillati</taxon>
        <taxon>Bacillota</taxon>
        <taxon>Bacilli</taxon>
        <taxon>Bacillales</taxon>
        <taxon>Paenibacillaceae</taxon>
        <taxon>Cohnella</taxon>
    </lineage>
</organism>
<name>A0A9X4KM96_9BACL</name>
<comment type="caution">
    <text evidence="2">The sequence shown here is derived from an EMBL/GenBank/DDBJ whole genome shotgun (WGS) entry which is preliminary data.</text>
</comment>
<keyword evidence="3" id="KW-1185">Reference proteome</keyword>
<dbReference type="RefSeq" id="WP_277568309.1">
    <property type="nucleotide sequence ID" value="NZ_JAPDHZ010000006.1"/>
</dbReference>
<dbReference type="Proteomes" id="UP001153387">
    <property type="component" value="Unassembled WGS sequence"/>
</dbReference>
<evidence type="ECO:0000313" key="2">
    <source>
        <dbReference type="EMBL" id="MDG0794576.1"/>
    </source>
</evidence>
<evidence type="ECO:0000259" key="1">
    <source>
        <dbReference type="Pfam" id="PF20157"/>
    </source>
</evidence>